<dbReference type="SUPFAM" id="SSF82714">
    <property type="entry name" value="Multidrug efflux transporter AcrB TolC docking domain, DN and DC subdomains"/>
    <property type="match status" value="2"/>
</dbReference>
<name>A0A316F4D8_9BURK</name>
<dbReference type="AlphaFoldDB" id="A0A316F4D8"/>
<dbReference type="GO" id="GO:0009636">
    <property type="term" value="P:response to toxic substance"/>
    <property type="evidence" value="ECO:0007669"/>
    <property type="project" value="UniProtKB-ARBA"/>
</dbReference>
<dbReference type="PRINTS" id="PR00702">
    <property type="entry name" value="ACRIFLAVINRP"/>
</dbReference>
<dbReference type="Gene3D" id="3.30.70.1430">
    <property type="entry name" value="Multidrug efflux transporter AcrB pore domain"/>
    <property type="match status" value="2"/>
</dbReference>
<sequence>MAKFFIDRPVFAWVLALIIGLGGLLSILQLPIAQYPNIAPPIITVSATYPGASAKTLEDSVTTVIEQELNGAPNLLYYESQSESTGLATINIAFAPGSNADLNSVEVQNRLKRVEARLPAEVRQQGVRIDKAGNNYMMFITVQSKSGNTDAIALGNFVSAQVVDSIRRVPGVGAADLFGTEFAMRVWLDPAKLTGYNLTPLDVTAAVSEQNIQVAVGELGGTPSPKGTELNATVNTESRLTTPEQFANILLRVNPDGSSVRIKDVGRVELGGADYSTLARTNGKPASAIAIKLAPAANALATANAVRARMDELSKYFPPDYEYSVPYDTSAFVKISIEEVIKTLLEAVLLVFLVMYLFLQNIRATIIPTLVVPIALLGTFGAMLAFGFSINVLTMFGMVLAIGILVDDAIVVVENVERIMSEEGLSPREATRKAMGQITGAIVGISLVLVAVFIPMAFFSGSVGNIYRQFSLSLIASMAFSTLLALTLTPALCATLLKPVEAGHHHEKKGFFGWFNRTFARASTGYQGVVARVIRRSGRYLILYALIIAGVVLLFQRLPSSFLPDEDQGYMITVVQLPQGATQERTIGVLKQIEDYYLQKESKVVDQMITVAGFSFFGRGQNGGIAFVRLKDWKERSGADETAQALTGRAFGALSFIKDAIIFPLNPPAISELGNSSGFDFRLQDRTGQGHEKLMEARNQMLGMAAQSPVLAGVRPEGQEDAPQLRIDIDREKARALGVSVADINATLSIAFGSSYVNDFIYEGRVRRVIVQAEGDDRKLPDDLSKLRVRNANGDMVAFAAFSTSKWIMGSPRLERYNGMPAVKLAGQAAPGQSTGEAMRVMEENFAKLPPGFGFEWSGQSYEERLAGAQEPILYTLSLIIVFLCLAALYESWSIPVAVLLVVPLGVLGALVGVTLRGMPNDVYFKVGLIATIGLSAKNAILIVEFAKDLQAQGRSLIDATLEAVHLRFRPILMTSMAFILGVLPLAIATGAGSGSQRAIGTGVMGGMIAATLLAIFLVPVFFVVVRKRFPGSKRQHEREAMRENVRLDPKEDI</sequence>
<dbReference type="PANTHER" id="PTHR32063">
    <property type="match status" value="1"/>
</dbReference>
<dbReference type="GO" id="GO:0005886">
    <property type="term" value="C:plasma membrane"/>
    <property type="evidence" value="ECO:0007669"/>
    <property type="project" value="UniProtKB-SubCell"/>
</dbReference>
<keyword evidence="3 9" id="KW-0813">Transport</keyword>
<dbReference type="Gene3D" id="1.20.1640.10">
    <property type="entry name" value="Multidrug efflux transporter AcrB transmembrane domain"/>
    <property type="match status" value="2"/>
</dbReference>
<dbReference type="Pfam" id="PF00873">
    <property type="entry name" value="ACR_tran"/>
    <property type="match status" value="1"/>
</dbReference>
<feature type="transmembrane region" description="Helical" evidence="9">
    <location>
        <begin position="392"/>
        <end position="413"/>
    </location>
</feature>
<feature type="transmembrane region" description="Helical" evidence="9">
    <location>
        <begin position="1004"/>
        <end position="1026"/>
    </location>
</feature>
<reference evidence="10 11" key="1">
    <citation type="submission" date="2018-05" db="EMBL/GenBank/DDBJ databases">
        <title>Genomic Encyclopedia of Type Strains, Phase IV (KMG-V): Genome sequencing to study the core and pangenomes of soil and plant-associated prokaryotes.</title>
        <authorList>
            <person name="Whitman W."/>
        </authorList>
    </citation>
    <scope>NUCLEOTIDE SEQUENCE [LARGE SCALE GENOMIC DNA]</scope>
    <source>
        <strain evidence="10 11">SLV-132</strain>
    </source>
</reference>
<evidence type="ECO:0000256" key="1">
    <source>
        <dbReference type="ARBA" id="ARBA00004429"/>
    </source>
</evidence>
<feature type="transmembrane region" description="Helical" evidence="9">
    <location>
        <begin position="12"/>
        <end position="32"/>
    </location>
</feature>
<dbReference type="OrthoDB" id="9176627at2"/>
<feature type="transmembrane region" description="Helical" evidence="9">
    <location>
        <begin position="340"/>
        <end position="359"/>
    </location>
</feature>
<dbReference type="EMBL" id="QGGT01000001">
    <property type="protein sequence ID" value="PWK38945.1"/>
    <property type="molecule type" value="Genomic_DNA"/>
</dbReference>
<feature type="transmembrane region" description="Helical" evidence="9">
    <location>
        <begin position="923"/>
        <end position="947"/>
    </location>
</feature>
<dbReference type="GeneID" id="98343403"/>
<evidence type="ECO:0000256" key="5">
    <source>
        <dbReference type="ARBA" id="ARBA00022519"/>
    </source>
</evidence>
<dbReference type="RefSeq" id="WP_109582473.1">
    <property type="nucleotide sequence ID" value="NZ_CAJPUX010000006.1"/>
</dbReference>
<evidence type="ECO:0000256" key="6">
    <source>
        <dbReference type="ARBA" id="ARBA00022692"/>
    </source>
</evidence>
<gene>
    <name evidence="10" type="ORF">C7419_1012847</name>
</gene>
<dbReference type="PANTHER" id="PTHR32063:SF13">
    <property type="entry name" value="MULTIDRUG EFFLUX PUMP SUBUNIT ACRB-RELATED"/>
    <property type="match status" value="1"/>
</dbReference>
<evidence type="ECO:0000313" key="11">
    <source>
        <dbReference type="Proteomes" id="UP000245754"/>
    </source>
</evidence>
<organism evidence="10 11">
    <name type="scientific">Cupriavidus plantarum</name>
    <dbReference type="NCBI Taxonomy" id="942865"/>
    <lineage>
        <taxon>Bacteria</taxon>
        <taxon>Pseudomonadati</taxon>
        <taxon>Pseudomonadota</taxon>
        <taxon>Betaproteobacteria</taxon>
        <taxon>Burkholderiales</taxon>
        <taxon>Burkholderiaceae</taxon>
        <taxon>Cupriavidus</taxon>
    </lineage>
</organism>
<dbReference type="SUPFAM" id="SSF82866">
    <property type="entry name" value="Multidrug efflux transporter AcrB transmembrane domain"/>
    <property type="match status" value="2"/>
</dbReference>
<dbReference type="Gene3D" id="3.30.70.1440">
    <property type="entry name" value="Multidrug efflux transporter AcrB pore domain"/>
    <property type="match status" value="1"/>
</dbReference>
<evidence type="ECO:0000256" key="7">
    <source>
        <dbReference type="ARBA" id="ARBA00022989"/>
    </source>
</evidence>
<accession>A0A316F4D8</accession>
<dbReference type="NCBIfam" id="NF000282">
    <property type="entry name" value="RND_permease_1"/>
    <property type="match status" value="1"/>
</dbReference>
<dbReference type="FunFam" id="3.30.70.1430:FF:000001">
    <property type="entry name" value="Efflux pump membrane transporter"/>
    <property type="match status" value="1"/>
</dbReference>
<evidence type="ECO:0000256" key="3">
    <source>
        <dbReference type="ARBA" id="ARBA00022448"/>
    </source>
</evidence>
<dbReference type="Proteomes" id="UP000245754">
    <property type="component" value="Unassembled WGS sequence"/>
</dbReference>
<comment type="similarity">
    <text evidence="2 9">Belongs to the resistance-nodulation-cell division (RND) (TC 2.A.6) family.</text>
</comment>
<keyword evidence="11" id="KW-1185">Reference proteome</keyword>
<dbReference type="GO" id="GO:0042910">
    <property type="term" value="F:xenobiotic transmembrane transporter activity"/>
    <property type="evidence" value="ECO:0007669"/>
    <property type="project" value="TreeGrafter"/>
</dbReference>
<keyword evidence="5 9" id="KW-0997">Cell inner membrane</keyword>
<comment type="subcellular location">
    <subcellularLocation>
        <location evidence="1 9">Cell inner membrane</location>
        <topology evidence="1 9">Multi-pass membrane protein</topology>
    </subcellularLocation>
</comment>
<dbReference type="FunFam" id="3.30.2090.10:FF:000001">
    <property type="entry name" value="Efflux pump membrane transporter"/>
    <property type="match status" value="1"/>
</dbReference>
<keyword evidence="8 9" id="KW-0472">Membrane</keyword>
<dbReference type="SUPFAM" id="SSF82693">
    <property type="entry name" value="Multidrug efflux transporter AcrB pore domain, PN1, PN2, PC1 and PC2 subdomains"/>
    <property type="match status" value="3"/>
</dbReference>
<feature type="transmembrane region" description="Helical" evidence="9">
    <location>
        <begin position="470"/>
        <end position="497"/>
    </location>
</feature>
<keyword evidence="6 9" id="KW-0812">Transmembrane</keyword>
<dbReference type="Gene3D" id="3.30.2090.10">
    <property type="entry name" value="Multidrug efflux transporter AcrB TolC docking domain, DN and DC subdomains"/>
    <property type="match status" value="2"/>
</dbReference>
<feature type="transmembrane region" description="Helical" evidence="9">
    <location>
        <begin position="434"/>
        <end position="458"/>
    </location>
</feature>
<dbReference type="InterPro" id="IPR001036">
    <property type="entry name" value="Acrflvin-R"/>
</dbReference>
<dbReference type="GO" id="GO:0015562">
    <property type="term" value="F:efflux transmembrane transporter activity"/>
    <property type="evidence" value="ECO:0007669"/>
    <property type="project" value="InterPro"/>
</dbReference>
<dbReference type="FunFam" id="1.20.1640.10:FF:000001">
    <property type="entry name" value="Efflux pump membrane transporter"/>
    <property type="match status" value="1"/>
</dbReference>
<comment type="caution">
    <text evidence="10">The sequence shown here is derived from an EMBL/GenBank/DDBJ whole genome shotgun (WGS) entry which is preliminary data.</text>
</comment>
<feature type="transmembrane region" description="Helical" evidence="9">
    <location>
        <begin position="541"/>
        <end position="558"/>
    </location>
</feature>
<dbReference type="NCBIfam" id="TIGR00915">
    <property type="entry name" value="2A0602"/>
    <property type="match status" value="1"/>
</dbReference>
<feature type="transmembrane region" description="Helical" evidence="9">
    <location>
        <begin position="897"/>
        <end position="917"/>
    </location>
</feature>
<dbReference type="InterPro" id="IPR004764">
    <property type="entry name" value="MdtF-like"/>
</dbReference>
<keyword evidence="7 9" id="KW-1133">Transmembrane helix</keyword>
<dbReference type="FunFam" id="3.30.70.1430:FF:000002">
    <property type="entry name" value="Efflux pump membrane transporter"/>
    <property type="match status" value="1"/>
</dbReference>
<evidence type="ECO:0000256" key="4">
    <source>
        <dbReference type="ARBA" id="ARBA00022475"/>
    </source>
</evidence>
<feature type="transmembrane region" description="Helical" evidence="9">
    <location>
        <begin position="873"/>
        <end position="890"/>
    </location>
</feature>
<evidence type="ECO:0000256" key="2">
    <source>
        <dbReference type="ARBA" id="ARBA00010942"/>
    </source>
</evidence>
<keyword evidence="4" id="KW-1003">Cell membrane</keyword>
<dbReference type="Gene3D" id="3.30.70.1320">
    <property type="entry name" value="Multidrug efflux transporter AcrB pore domain like"/>
    <property type="match status" value="1"/>
</dbReference>
<feature type="transmembrane region" description="Helical" evidence="9">
    <location>
        <begin position="972"/>
        <end position="992"/>
    </location>
</feature>
<feature type="transmembrane region" description="Helical" evidence="9">
    <location>
        <begin position="366"/>
        <end position="386"/>
    </location>
</feature>
<evidence type="ECO:0000256" key="9">
    <source>
        <dbReference type="RuleBase" id="RU364070"/>
    </source>
</evidence>
<dbReference type="InterPro" id="IPR027463">
    <property type="entry name" value="AcrB_DN_DC_subdom"/>
</dbReference>
<evidence type="ECO:0000313" key="10">
    <source>
        <dbReference type="EMBL" id="PWK38945.1"/>
    </source>
</evidence>
<evidence type="ECO:0000256" key="8">
    <source>
        <dbReference type="ARBA" id="ARBA00023136"/>
    </source>
</evidence>
<proteinExistence type="inferred from homology"/>
<protein>
    <recommendedName>
        <fullName evidence="9">Efflux pump membrane transporter</fullName>
    </recommendedName>
</protein>